<dbReference type="InterPro" id="IPR024084">
    <property type="entry name" value="IsoPropMal-DH-like_dom"/>
</dbReference>
<dbReference type="InterPro" id="IPR019818">
    <property type="entry name" value="IsoCit/isopropylmalate_DH_CS"/>
</dbReference>
<proteinExistence type="inferred from homology"/>
<protein>
    <submittedName>
        <fullName evidence="8">Homoisocitrate dehydrogenase</fullName>
        <ecNumber evidence="8">1.1.1.87</ecNumber>
    </submittedName>
</protein>
<dbReference type="Pfam" id="PF00180">
    <property type="entry name" value="Iso_dh"/>
    <property type="match status" value="1"/>
</dbReference>
<sequence>MHIKRLKINRKKPVPVTPCTVEMAAVVSCWASVGIDNPTCTRAVQSLTTCMAQPTATTTGFGASFSRRLLTAATSHNNGNGANTLTFGLIPADGIGREVIPAARQVLEALPSQYQVKFNFVHCDAGFEHFQKTGTALPQETIETLRNDCDGALFGAVSSPSHKVAGYSSPIVALRKHLDLYANVRPVVAQQSKTASGQPVDMLIIRENTECLYIKKETQTKAEDGSAVAIAERRITEHASRRAGEMAFQMALNRHSVREKRSPGQRMWKGLPKVTIVHKSNVLSITDGLWRETIRHVYDTNATYRKNVLLEEQLVDSMVYRMFREPEVFDVVVAPNLYGDILSDGAAALVGSLGLVPSANVGDTFVMGEPVHGSAPDIMGQQKANPVAAIRSAALLLENIGFPAPALAIYTAVDDVLAEGLVTPDLGGKATTQEVTDAICKQLS</sequence>
<dbReference type="GO" id="GO:0009085">
    <property type="term" value="P:lysine biosynthetic process"/>
    <property type="evidence" value="ECO:0007669"/>
    <property type="project" value="TreeGrafter"/>
</dbReference>
<dbReference type="SMART" id="SM01329">
    <property type="entry name" value="Iso_dh"/>
    <property type="match status" value="1"/>
</dbReference>
<dbReference type="GO" id="GO:0006102">
    <property type="term" value="P:isocitrate metabolic process"/>
    <property type="evidence" value="ECO:0007669"/>
    <property type="project" value="TreeGrafter"/>
</dbReference>
<organism evidence="8 9">
    <name type="scientific">Dimargaris verticillata</name>
    <dbReference type="NCBI Taxonomy" id="2761393"/>
    <lineage>
        <taxon>Eukaryota</taxon>
        <taxon>Fungi</taxon>
        <taxon>Fungi incertae sedis</taxon>
        <taxon>Zoopagomycota</taxon>
        <taxon>Kickxellomycotina</taxon>
        <taxon>Dimargaritomycetes</taxon>
        <taxon>Dimargaritales</taxon>
        <taxon>Dimargaritaceae</taxon>
        <taxon>Dimargaris</taxon>
    </lineage>
</organism>
<evidence type="ECO:0000313" key="8">
    <source>
        <dbReference type="EMBL" id="KAJ1977521.1"/>
    </source>
</evidence>
<dbReference type="AlphaFoldDB" id="A0A9W8B1X5"/>
<comment type="cofactor">
    <cofactor evidence="1">
        <name>Mg(2+)</name>
        <dbReference type="ChEBI" id="CHEBI:18420"/>
    </cofactor>
</comment>
<dbReference type="GO" id="GO:0000287">
    <property type="term" value="F:magnesium ion binding"/>
    <property type="evidence" value="ECO:0007669"/>
    <property type="project" value="InterPro"/>
</dbReference>
<name>A0A9W8B1X5_9FUNG</name>
<dbReference type="GO" id="GO:0051287">
    <property type="term" value="F:NAD binding"/>
    <property type="evidence" value="ECO:0007669"/>
    <property type="project" value="InterPro"/>
</dbReference>
<keyword evidence="9" id="KW-1185">Reference proteome</keyword>
<dbReference type="PROSITE" id="PS00470">
    <property type="entry name" value="IDH_IMDH"/>
    <property type="match status" value="1"/>
</dbReference>
<dbReference type="GO" id="GO:0005739">
    <property type="term" value="C:mitochondrion"/>
    <property type="evidence" value="ECO:0007669"/>
    <property type="project" value="TreeGrafter"/>
</dbReference>
<evidence type="ECO:0000256" key="4">
    <source>
        <dbReference type="ARBA" id="ARBA00022842"/>
    </source>
</evidence>
<evidence type="ECO:0000256" key="1">
    <source>
        <dbReference type="ARBA" id="ARBA00001946"/>
    </source>
</evidence>
<comment type="caution">
    <text evidence="8">The sequence shown here is derived from an EMBL/GenBank/DDBJ whole genome shotgun (WGS) entry which is preliminary data.</text>
</comment>
<gene>
    <name evidence="8" type="primary">LYS12</name>
    <name evidence="8" type="ORF">H4R34_003549</name>
</gene>
<evidence type="ECO:0000256" key="6">
    <source>
        <dbReference type="ARBA" id="ARBA00023027"/>
    </source>
</evidence>
<dbReference type="EMBL" id="JANBQB010000341">
    <property type="protein sequence ID" value="KAJ1977521.1"/>
    <property type="molecule type" value="Genomic_DNA"/>
</dbReference>
<dbReference type="GO" id="GO:0006099">
    <property type="term" value="P:tricarboxylic acid cycle"/>
    <property type="evidence" value="ECO:0007669"/>
    <property type="project" value="TreeGrafter"/>
</dbReference>
<keyword evidence="3" id="KW-0479">Metal-binding</keyword>
<comment type="similarity">
    <text evidence="2">Belongs to the isocitrate and isopropylmalate dehydrogenases family.</text>
</comment>
<dbReference type="Proteomes" id="UP001151582">
    <property type="component" value="Unassembled WGS sequence"/>
</dbReference>
<dbReference type="OrthoDB" id="10261637at2759"/>
<keyword evidence="6" id="KW-0520">NAD</keyword>
<keyword evidence="4" id="KW-0460">Magnesium</keyword>
<reference evidence="8" key="1">
    <citation type="submission" date="2022-07" db="EMBL/GenBank/DDBJ databases">
        <title>Phylogenomic reconstructions and comparative analyses of Kickxellomycotina fungi.</title>
        <authorList>
            <person name="Reynolds N.K."/>
            <person name="Stajich J.E."/>
            <person name="Barry K."/>
            <person name="Grigoriev I.V."/>
            <person name="Crous P."/>
            <person name="Smith M.E."/>
        </authorList>
    </citation>
    <scope>NUCLEOTIDE SEQUENCE</scope>
    <source>
        <strain evidence="8">RSA 567</strain>
    </source>
</reference>
<dbReference type="PANTHER" id="PTHR11835:SF48">
    <property type="entry name" value="HOMOISOCITRATE DEHYDROGENASE, MITOCHONDRIAL"/>
    <property type="match status" value="1"/>
</dbReference>
<accession>A0A9W8B1X5</accession>
<keyword evidence="5 8" id="KW-0560">Oxidoreductase</keyword>
<dbReference type="GO" id="GO:0047046">
    <property type="term" value="F:homoisocitrate dehydrogenase activity"/>
    <property type="evidence" value="ECO:0007669"/>
    <property type="project" value="UniProtKB-EC"/>
</dbReference>
<evidence type="ECO:0000256" key="5">
    <source>
        <dbReference type="ARBA" id="ARBA00023002"/>
    </source>
</evidence>
<dbReference type="PANTHER" id="PTHR11835">
    <property type="entry name" value="DECARBOXYLATING DEHYDROGENASES-ISOCITRATE, ISOPROPYLMALATE, TARTRATE"/>
    <property type="match status" value="1"/>
</dbReference>
<evidence type="ECO:0000256" key="3">
    <source>
        <dbReference type="ARBA" id="ARBA00022723"/>
    </source>
</evidence>
<dbReference type="FunFam" id="3.40.718.10:FF:000019">
    <property type="entry name" value="Homoisocitrate dehydrogenase"/>
    <property type="match status" value="1"/>
</dbReference>
<evidence type="ECO:0000313" key="9">
    <source>
        <dbReference type="Proteomes" id="UP001151582"/>
    </source>
</evidence>
<evidence type="ECO:0000259" key="7">
    <source>
        <dbReference type="SMART" id="SM01329"/>
    </source>
</evidence>
<dbReference type="SUPFAM" id="SSF53659">
    <property type="entry name" value="Isocitrate/Isopropylmalate dehydrogenase-like"/>
    <property type="match status" value="1"/>
</dbReference>
<dbReference type="GO" id="GO:0004449">
    <property type="term" value="F:isocitrate dehydrogenase (NAD+) activity"/>
    <property type="evidence" value="ECO:0007669"/>
    <property type="project" value="TreeGrafter"/>
</dbReference>
<feature type="domain" description="Isopropylmalate dehydrogenase-like" evidence="7">
    <location>
        <begin position="86"/>
        <end position="439"/>
    </location>
</feature>
<evidence type="ECO:0000256" key="2">
    <source>
        <dbReference type="ARBA" id="ARBA00007769"/>
    </source>
</evidence>
<dbReference type="Gene3D" id="3.40.718.10">
    <property type="entry name" value="Isopropylmalate Dehydrogenase"/>
    <property type="match status" value="1"/>
</dbReference>
<dbReference type="EC" id="1.1.1.87" evidence="8"/>